<keyword evidence="9" id="KW-1185">Reference proteome</keyword>
<keyword evidence="3" id="KW-1161">Viral attachment to host cell</keyword>
<dbReference type="RefSeq" id="YP_010768716.1">
    <property type="nucleotide sequence ID" value="NC_073772.1"/>
</dbReference>
<keyword evidence="2" id="KW-0945">Host-virus interaction</keyword>
<evidence type="ECO:0000256" key="2">
    <source>
        <dbReference type="ARBA" id="ARBA00022581"/>
    </source>
</evidence>
<organism evidence="8 9">
    <name type="scientific">ssRNA phage SRR7976301_2</name>
    <dbReference type="NCBI Taxonomy" id="2786663"/>
    <lineage>
        <taxon>Viruses</taxon>
        <taxon>Riboviria</taxon>
        <taxon>Orthornavirae</taxon>
        <taxon>Lenarviricota</taxon>
        <taxon>Leviviricetes</taxon>
        <taxon>Norzivirales</taxon>
        <taxon>Atkinsviridae</taxon>
        <taxon>Chinihovirus</taxon>
        <taxon>Chinihovirus lutihabitans</taxon>
    </lineage>
</organism>
<keyword evidence="5" id="KW-1175">Viral attachment to host cell pilus</keyword>
<dbReference type="EMBL" id="BK013727">
    <property type="protein sequence ID" value="DAD51124.1"/>
    <property type="molecule type" value="Genomic_RNA"/>
</dbReference>
<protein>
    <submittedName>
        <fullName evidence="8">Maturation protein</fullName>
    </submittedName>
</protein>
<proteinExistence type="inferred from homology"/>
<evidence type="ECO:0000313" key="8">
    <source>
        <dbReference type="EMBL" id="DAD51124.1"/>
    </source>
</evidence>
<evidence type="ECO:0000256" key="6">
    <source>
        <dbReference type="ARBA" id="ARBA00023296"/>
    </source>
</evidence>
<dbReference type="KEGG" id="vg:80396891"/>
<evidence type="ECO:0000256" key="3">
    <source>
        <dbReference type="ARBA" id="ARBA00022804"/>
    </source>
</evidence>
<accession>A0A8S5L106</accession>
<comment type="subcellular location">
    <subcellularLocation>
        <location evidence="1">Virion</location>
    </subcellularLocation>
</comment>
<name>A0A8S5L106_9VIRU</name>
<dbReference type="Proteomes" id="UP000676545">
    <property type="component" value="Segment"/>
</dbReference>
<keyword evidence="4" id="KW-0946">Virion</keyword>
<reference evidence="8" key="1">
    <citation type="submission" date="2020-09" db="EMBL/GenBank/DDBJ databases">
        <title>Leviviricetes taxonomy.</title>
        <authorList>
            <person name="Stockdale S.R."/>
            <person name="Callanan J."/>
            <person name="Adriaenssens E.M."/>
            <person name="Kuhn J.H."/>
            <person name="Rumnieks J."/>
            <person name="Shkoporov A."/>
            <person name="Draper L.A."/>
            <person name="Ross P."/>
            <person name="Hill C."/>
        </authorList>
    </citation>
    <scope>NUCLEOTIDE SEQUENCE</scope>
</reference>
<evidence type="ECO:0000313" key="9">
    <source>
        <dbReference type="Proteomes" id="UP000676545"/>
    </source>
</evidence>
<dbReference type="GO" id="GO:0044423">
    <property type="term" value="C:virion component"/>
    <property type="evidence" value="ECO:0007669"/>
    <property type="project" value="UniProtKB-KW"/>
</dbReference>
<evidence type="ECO:0000256" key="4">
    <source>
        <dbReference type="ARBA" id="ARBA00022844"/>
    </source>
</evidence>
<gene>
    <name evidence="8" type="primary">SRR7976301_2_1</name>
</gene>
<dbReference type="GeneID" id="80396891"/>
<dbReference type="GO" id="GO:0039666">
    <property type="term" value="P:virion attachment to host cell pilus"/>
    <property type="evidence" value="ECO:0007669"/>
    <property type="project" value="UniProtKB-KW"/>
</dbReference>
<evidence type="ECO:0000256" key="5">
    <source>
        <dbReference type="ARBA" id="ARBA00023104"/>
    </source>
</evidence>
<evidence type="ECO:0000256" key="1">
    <source>
        <dbReference type="ARBA" id="ARBA00004328"/>
    </source>
</evidence>
<evidence type="ECO:0000256" key="7">
    <source>
        <dbReference type="ARBA" id="ARBA00035110"/>
    </source>
</evidence>
<sequence>MGFKSQPFLLTDNSFSTDIDGNKYDTSTSLFKTNFRQGDDRPNFAQVIKDGGNATNDLFGVLYSGKVQPGLVVGQCTACGPDAQTVYSTFCGLGITWDNDDDVIFPPDIQEESKAIARSRAWSKINEIQSGSFNGFVFLGEFSQTARMLANPLKESIKLTQDLLKVRGKASIKDFGDLWLQYRFGILPLISDMTEISKILSEKSEDRIRERYRFYGKASKSITEKYESSSPGFIATAHGYTDKIYDSETIIRFGVQTNLIDTASTLQARVLNTLDLTKVLPAAWELVPWSFLIDYFVNIGDIIGAASESQSILSYSVESNVHTVTKRTTVKDWISAWPEGFEIISQTPKTVIVKRREVLRKGGILEIPPLTFTLPGSDVRLKNIAALLTKLL</sequence>
<dbReference type="Pfam" id="PF03863">
    <property type="entry name" value="Phage_mat-A"/>
    <property type="match status" value="1"/>
</dbReference>
<keyword evidence="6" id="KW-1160">Virus entry into host cell</keyword>
<comment type="similarity">
    <text evidence="7">Belongs to the Leviviricetes maturation protein family.</text>
</comment>
<dbReference type="InterPro" id="IPR005563">
    <property type="entry name" value="A_protein"/>
</dbReference>